<accession>Q10YC0</accession>
<dbReference type="InterPro" id="IPR036396">
    <property type="entry name" value="Cyt_P450_sf"/>
</dbReference>
<dbReference type="EMBL" id="CP000393">
    <property type="protein sequence ID" value="ABG52754.1"/>
    <property type="molecule type" value="Genomic_DNA"/>
</dbReference>
<evidence type="ECO:0000256" key="2">
    <source>
        <dbReference type="ARBA" id="ARBA00010617"/>
    </source>
</evidence>
<dbReference type="OrthoDB" id="446280at2"/>
<comment type="similarity">
    <text evidence="2 4">Belongs to the cytochrome P450 family.</text>
</comment>
<dbReference type="GO" id="GO:0005506">
    <property type="term" value="F:iron ion binding"/>
    <property type="evidence" value="ECO:0007669"/>
    <property type="project" value="InterPro"/>
</dbReference>
<dbReference type="InterPro" id="IPR050121">
    <property type="entry name" value="Cytochrome_P450_monoxygenase"/>
</dbReference>
<dbReference type="PANTHER" id="PTHR24305">
    <property type="entry name" value="CYTOCHROME P450"/>
    <property type="match status" value="1"/>
</dbReference>
<dbReference type="eggNOG" id="COG2124">
    <property type="taxonomic scope" value="Bacteria"/>
</dbReference>
<feature type="binding site" description="axial binding residue" evidence="3">
    <location>
        <position position="395"/>
    </location>
    <ligand>
        <name>heme</name>
        <dbReference type="ChEBI" id="CHEBI:30413"/>
    </ligand>
    <ligandPart>
        <name>Fe</name>
        <dbReference type="ChEBI" id="CHEBI:18248"/>
    </ligandPart>
</feature>
<dbReference type="HOGENOM" id="CLU_001570_5_1_3"/>
<dbReference type="InterPro" id="IPR017972">
    <property type="entry name" value="Cyt_P450_CS"/>
</dbReference>
<dbReference type="Gene3D" id="1.10.630.10">
    <property type="entry name" value="Cytochrome P450"/>
    <property type="match status" value="1"/>
</dbReference>
<dbReference type="GO" id="GO:0016705">
    <property type="term" value="F:oxidoreductase activity, acting on paired donors, with incorporation or reduction of molecular oxygen"/>
    <property type="evidence" value="ECO:0007669"/>
    <property type="project" value="InterPro"/>
</dbReference>
<dbReference type="PANTHER" id="PTHR24305:SF166">
    <property type="entry name" value="CYTOCHROME P450 12A4, MITOCHONDRIAL-RELATED"/>
    <property type="match status" value="1"/>
</dbReference>
<dbReference type="STRING" id="203124.Tery_3693"/>
<dbReference type="CDD" id="cd11053">
    <property type="entry name" value="CYP110-like"/>
    <property type="match status" value="1"/>
</dbReference>
<gene>
    <name evidence="5" type="ordered locus">Tery_3693</name>
</gene>
<dbReference type="GO" id="GO:0004497">
    <property type="term" value="F:monooxygenase activity"/>
    <property type="evidence" value="ECO:0007669"/>
    <property type="project" value="UniProtKB-KW"/>
</dbReference>
<dbReference type="PRINTS" id="PR00463">
    <property type="entry name" value="EP450I"/>
</dbReference>
<keyword evidence="3 4" id="KW-0479">Metal-binding</keyword>
<evidence type="ECO:0000256" key="3">
    <source>
        <dbReference type="PIRSR" id="PIRSR602401-1"/>
    </source>
</evidence>
<dbReference type="InterPro" id="IPR002401">
    <property type="entry name" value="Cyt_P450_E_grp-I"/>
</dbReference>
<evidence type="ECO:0000256" key="1">
    <source>
        <dbReference type="ARBA" id="ARBA00001971"/>
    </source>
</evidence>
<sequence>MTLPDGPSLSPLQRRLRTWKFIFSPLSAIEERYSEYGDIFRTNTNSLYPFIYFCNPKAIQQIFTADPDTFTSGSINGILKYFVGLNSLLLQDGDRHKRQRKLLMPPFHGDRMRKYGDLIYNITSNVISQWKIEQPFPIRKSTQEISLKVILAAVFGLDQEGKSYEKLRVLMSDLLDSMSSPLSSTFLFFNFLRKDWGPWSPWGRFLRKKQELHELIIAEIQTAKKEGNHRDDILSLLLEARDEAGNAMSDEEIKDELLTMLFAGHETTASALAWALYWIDMIPSVGEKLMAELATIPSNSDQVAITKLPYLSAICQETLRIYPIAMNAFPRVVQKPIEIMGYQLEPGMVAIVPIYLTHHREDIYPEPKKFKPERFLERQFSPYEYLPFGGGSRRCIGSAFALFEMKLVLATILSQWELKLLPNQRISPVRRGLTMAPPANMRMVVKPKKSWQKVSQPILTSG</sequence>
<evidence type="ECO:0000256" key="4">
    <source>
        <dbReference type="RuleBase" id="RU000461"/>
    </source>
</evidence>
<name>Q10YC0_TRIEI</name>
<dbReference type="KEGG" id="ter:Tery_3693"/>
<evidence type="ECO:0000313" key="5">
    <source>
        <dbReference type="EMBL" id="ABG52754.1"/>
    </source>
</evidence>
<dbReference type="AlphaFoldDB" id="Q10YC0"/>
<keyword evidence="3 4" id="KW-0408">Iron</keyword>
<dbReference type="InterPro" id="IPR001128">
    <property type="entry name" value="Cyt_P450"/>
</dbReference>
<keyword evidence="4" id="KW-0560">Oxidoreductase</keyword>
<dbReference type="PRINTS" id="PR00385">
    <property type="entry name" value="P450"/>
</dbReference>
<dbReference type="GO" id="GO:0020037">
    <property type="term" value="F:heme binding"/>
    <property type="evidence" value="ECO:0007669"/>
    <property type="project" value="InterPro"/>
</dbReference>
<reference evidence="5" key="1">
    <citation type="submission" date="2006-06" db="EMBL/GenBank/DDBJ databases">
        <title>Complete sequence of Trichodesmium erythraeum IMS101.</title>
        <authorList>
            <consortium name="US DOE Joint Genome Institute"/>
            <person name="Copeland A."/>
            <person name="Lucas S."/>
            <person name="Lapidus A."/>
            <person name="Barry K."/>
            <person name="Detter J.C."/>
            <person name="Glavina del Rio T."/>
            <person name="Hammon N."/>
            <person name="Israni S."/>
            <person name="Dalin E."/>
            <person name="Tice H."/>
            <person name="Pitluck S."/>
            <person name="Kiss H."/>
            <person name="Munk A.C."/>
            <person name="Brettin T."/>
            <person name="Bruce D."/>
            <person name="Han C."/>
            <person name="Tapia R."/>
            <person name="Gilna P."/>
            <person name="Schmutz J."/>
            <person name="Larimer F."/>
            <person name="Land M."/>
            <person name="Hauser L."/>
            <person name="Kyrpides N."/>
            <person name="Kim E."/>
            <person name="Richardson P."/>
        </authorList>
    </citation>
    <scope>NUCLEOTIDE SEQUENCE [LARGE SCALE GENOMIC DNA]</scope>
    <source>
        <strain evidence="5">IMS101</strain>
    </source>
</reference>
<dbReference type="Pfam" id="PF00067">
    <property type="entry name" value="p450"/>
    <property type="match status" value="1"/>
</dbReference>
<dbReference type="SUPFAM" id="SSF48264">
    <property type="entry name" value="Cytochrome P450"/>
    <property type="match status" value="1"/>
</dbReference>
<keyword evidence="3 4" id="KW-0349">Heme</keyword>
<dbReference type="RefSeq" id="WP_011613086.1">
    <property type="nucleotide sequence ID" value="NC_008312.1"/>
</dbReference>
<proteinExistence type="inferred from homology"/>
<protein>
    <submittedName>
        <fullName evidence="5">Cytochrome P450</fullName>
    </submittedName>
</protein>
<dbReference type="PROSITE" id="PS00086">
    <property type="entry name" value="CYTOCHROME_P450"/>
    <property type="match status" value="1"/>
</dbReference>
<comment type="cofactor">
    <cofactor evidence="1 3">
        <name>heme</name>
        <dbReference type="ChEBI" id="CHEBI:30413"/>
    </cofactor>
</comment>
<keyword evidence="4" id="KW-0503">Monooxygenase</keyword>
<organism evidence="5">
    <name type="scientific">Trichodesmium erythraeum (strain IMS101)</name>
    <dbReference type="NCBI Taxonomy" id="203124"/>
    <lineage>
        <taxon>Bacteria</taxon>
        <taxon>Bacillati</taxon>
        <taxon>Cyanobacteriota</taxon>
        <taxon>Cyanophyceae</taxon>
        <taxon>Oscillatoriophycideae</taxon>
        <taxon>Oscillatoriales</taxon>
        <taxon>Microcoleaceae</taxon>
        <taxon>Trichodesmium</taxon>
    </lineage>
</organism>